<proteinExistence type="inferred from homology"/>
<dbReference type="InterPro" id="IPR011032">
    <property type="entry name" value="GroES-like_sf"/>
</dbReference>
<evidence type="ECO:0000256" key="3">
    <source>
        <dbReference type="ARBA" id="ARBA00022946"/>
    </source>
</evidence>
<dbReference type="Gene3D" id="3.90.180.10">
    <property type="entry name" value="Medium-chain alcohol dehydrogenases, catalytic domain"/>
    <property type="match status" value="1"/>
</dbReference>
<evidence type="ECO:0000256" key="4">
    <source>
        <dbReference type="ARBA" id="ARBA00023002"/>
    </source>
</evidence>
<dbReference type="GO" id="GO:0005739">
    <property type="term" value="C:mitochondrion"/>
    <property type="evidence" value="ECO:0007669"/>
    <property type="project" value="UniProtKB-SubCell"/>
</dbReference>
<dbReference type="Gene3D" id="3.40.50.720">
    <property type="entry name" value="NAD(P)-binding Rossmann-like Domain"/>
    <property type="match status" value="1"/>
</dbReference>
<organism evidence="8 9">
    <name type="scientific">Didymella glomerata</name>
    <dbReference type="NCBI Taxonomy" id="749621"/>
    <lineage>
        <taxon>Eukaryota</taxon>
        <taxon>Fungi</taxon>
        <taxon>Dikarya</taxon>
        <taxon>Ascomycota</taxon>
        <taxon>Pezizomycotina</taxon>
        <taxon>Dothideomycetes</taxon>
        <taxon>Pleosporomycetidae</taxon>
        <taxon>Pleosporales</taxon>
        <taxon>Pleosporineae</taxon>
        <taxon>Didymellaceae</taxon>
        <taxon>Didymella</taxon>
    </lineage>
</organism>
<evidence type="ECO:0000313" key="8">
    <source>
        <dbReference type="EMBL" id="KAJ4341018.1"/>
    </source>
</evidence>
<dbReference type="InterPro" id="IPR013154">
    <property type="entry name" value="ADH-like_N"/>
</dbReference>
<dbReference type="InterPro" id="IPR020843">
    <property type="entry name" value="ER"/>
</dbReference>
<evidence type="ECO:0000256" key="6">
    <source>
        <dbReference type="SAM" id="MobiDB-lite"/>
    </source>
</evidence>
<gene>
    <name evidence="8" type="ORF">N0V87_002057</name>
</gene>
<dbReference type="SUPFAM" id="SSF51735">
    <property type="entry name" value="NAD(P)-binding Rossmann-fold domains"/>
    <property type="match status" value="1"/>
</dbReference>
<dbReference type="FunFam" id="3.40.50.720:FF:000147">
    <property type="entry name" value="Reticulon-4-interacting protein 1 homolog, mitochondrial"/>
    <property type="match status" value="1"/>
</dbReference>
<dbReference type="InterPro" id="IPR050700">
    <property type="entry name" value="YIM1/Zinc_Alcohol_DH_Fams"/>
</dbReference>
<keyword evidence="3" id="KW-0809">Transit peptide</keyword>
<dbReference type="InterPro" id="IPR013149">
    <property type="entry name" value="ADH-like_C"/>
</dbReference>
<dbReference type="GO" id="GO:0016491">
    <property type="term" value="F:oxidoreductase activity"/>
    <property type="evidence" value="ECO:0007669"/>
    <property type="project" value="UniProtKB-KW"/>
</dbReference>
<keyword evidence="9" id="KW-1185">Reference proteome</keyword>
<dbReference type="AlphaFoldDB" id="A0A9W8X4P2"/>
<comment type="caution">
    <text evidence="8">The sequence shown here is derived from an EMBL/GenBank/DDBJ whole genome shotgun (WGS) entry which is preliminary data.</text>
</comment>
<dbReference type="SMART" id="SM00829">
    <property type="entry name" value="PKS_ER"/>
    <property type="match status" value="1"/>
</dbReference>
<dbReference type="EMBL" id="JAPEUV010000013">
    <property type="protein sequence ID" value="KAJ4341018.1"/>
    <property type="molecule type" value="Genomic_DNA"/>
</dbReference>
<accession>A0A9W8X4P2</accession>
<comment type="subcellular location">
    <subcellularLocation>
        <location evidence="1">Mitochondrion</location>
    </subcellularLocation>
</comment>
<dbReference type="Pfam" id="PF00107">
    <property type="entry name" value="ADH_zinc_N"/>
    <property type="match status" value="1"/>
</dbReference>
<dbReference type="Pfam" id="PF08240">
    <property type="entry name" value="ADH_N"/>
    <property type="match status" value="1"/>
</dbReference>
<evidence type="ECO:0000256" key="2">
    <source>
        <dbReference type="ARBA" id="ARBA00010371"/>
    </source>
</evidence>
<sequence length="342" mass="37075">MAERQPSDSNTSLTYTTPSSPPHLTHTPIPPLGPNEILVKIHAAAINPVDVQLWGNLLIGFLFGAKEKGIGRDYAGTIAALGPALQKSSNWEIGDRVFGLCNRPVGEGTFAQYLKTTPISEPVAKMPRAWGFEEAAAVPLVVLTAFACLDWLPVESKSPNGKERRVVVSGASGGVGMWAVQLAKKVYGCHVTAVCSGRNGEFVRGLGADAVIDYTEQDVAGTLLASRPEGRKYDLYVDCVGGTQMFEHWYELLHKDAAYITIVGDKTSRTAMGGPLTYFTYPSQIWRYVYGSLFGPRYANVLLYQKSELLEQVAKLVDGQGIQVVVQDTVKGILSEVEHVDA</sequence>
<name>A0A9W8X4P2_9PLEO</name>
<dbReference type="InterPro" id="IPR036291">
    <property type="entry name" value="NAD(P)-bd_dom_sf"/>
</dbReference>
<feature type="region of interest" description="Disordered" evidence="6">
    <location>
        <begin position="1"/>
        <end position="29"/>
    </location>
</feature>
<comment type="similarity">
    <text evidence="2">Belongs to the zinc-containing alcohol dehydrogenase family. Quinone oxidoreductase subfamily.</text>
</comment>
<protein>
    <recommendedName>
        <fullName evidence="7">Enoyl reductase (ER) domain-containing protein</fullName>
    </recommendedName>
</protein>
<feature type="domain" description="Enoyl reductase (ER)" evidence="7">
    <location>
        <begin position="19"/>
        <end position="340"/>
    </location>
</feature>
<dbReference type="PANTHER" id="PTHR11695">
    <property type="entry name" value="ALCOHOL DEHYDROGENASE RELATED"/>
    <property type="match status" value="1"/>
</dbReference>
<dbReference type="PANTHER" id="PTHR11695:SF647">
    <property type="entry name" value="ENOYL REDUCTASE (ER) DOMAIN-CONTAINING PROTEIN"/>
    <property type="match status" value="1"/>
</dbReference>
<dbReference type="Proteomes" id="UP001140562">
    <property type="component" value="Unassembled WGS sequence"/>
</dbReference>
<evidence type="ECO:0000256" key="1">
    <source>
        <dbReference type="ARBA" id="ARBA00004173"/>
    </source>
</evidence>
<feature type="compositionally biased region" description="Low complexity" evidence="6">
    <location>
        <begin position="11"/>
        <end position="27"/>
    </location>
</feature>
<evidence type="ECO:0000313" key="9">
    <source>
        <dbReference type="Proteomes" id="UP001140562"/>
    </source>
</evidence>
<keyword evidence="5" id="KW-0496">Mitochondrion</keyword>
<dbReference type="CDD" id="cd08267">
    <property type="entry name" value="MDR1"/>
    <property type="match status" value="1"/>
</dbReference>
<keyword evidence="4" id="KW-0560">Oxidoreductase</keyword>
<dbReference type="SUPFAM" id="SSF50129">
    <property type="entry name" value="GroES-like"/>
    <property type="match status" value="1"/>
</dbReference>
<evidence type="ECO:0000259" key="7">
    <source>
        <dbReference type="SMART" id="SM00829"/>
    </source>
</evidence>
<reference evidence="8" key="1">
    <citation type="submission" date="2022-10" db="EMBL/GenBank/DDBJ databases">
        <title>Tapping the CABI collections for fungal endophytes: first genome assemblies for Collariella, Neodidymelliopsis, Ascochyta clinopodiicola, Didymella pomorum, Didymosphaeria variabile, Neocosmospora piperis and Neocucurbitaria cava.</title>
        <authorList>
            <person name="Hill R."/>
        </authorList>
    </citation>
    <scope>NUCLEOTIDE SEQUENCE</scope>
    <source>
        <strain evidence="8">IMI 360193</strain>
    </source>
</reference>
<evidence type="ECO:0000256" key="5">
    <source>
        <dbReference type="ARBA" id="ARBA00023128"/>
    </source>
</evidence>
<dbReference type="OrthoDB" id="201656at2759"/>